<feature type="signal peptide" evidence="1">
    <location>
        <begin position="1"/>
        <end position="23"/>
    </location>
</feature>
<organism evidence="2 3">
    <name type="scientific">Ruminococcus flavefaciens</name>
    <dbReference type="NCBI Taxonomy" id="1265"/>
    <lineage>
        <taxon>Bacteria</taxon>
        <taxon>Bacillati</taxon>
        <taxon>Bacillota</taxon>
        <taxon>Clostridia</taxon>
        <taxon>Eubacteriales</taxon>
        <taxon>Oscillospiraceae</taxon>
        <taxon>Ruminococcus</taxon>
    </lineage>
</organism>
<dbReference type="EMBL" id="FPIP01000001">
    <property type="protein sequence ID" value="SFW10710.1"/>
    <property type="molecule type" value="Genomic_DNA"/>
</dbReference>
<evidence type="ECO:0008006" key="4">
    <source>
        <dbReference type="Google" id="ProtNLM"/>
    </source>
</evidence>
<keyword evidence="1" id="KW-0732">Signal</keyword>
<accession>A0A1K1LM47</accession>
<gene>
    <name evidence="2" type="ORF">SAMN02910280_0384</name>
</gene>
<evidence type="ECO:0000313" key="3">
    <source>
        <dbReference type="Proteomes" id="UP000183461"/>
    </source>
</evidence>
<evidence type="ECO:0000313" key="2">
    <source>
        <dbReference type="EMBL" id="SFW10710.1"/>
    </source>
</evidence>
<proteinExistence type="predicted"/>
<feature type="chain" id="PRO_5039368317" description="SH3 domain-containing protein" evidence="1">
    <location>
        <begin position="24"/>
        <end position="215"/>
    </location>
</feature>
<dbReference type="AlphaFoldDB" id="A0A1K1LM47"/>
<sequence>MKNNIIKRTVCAALAAVSLSACIAVPSALNNTASKISLVNSIEAEAAFQPFYATVSIMGTSLYDSPNRGYKAKLWAFTPLYVTDETRVGRNYYYKVQTPEGEGWVNGRYVDRCSREEYDIRVDFAEGKRYVFGTNIRGMVYRKSPSVDSEVAGRIWFLYIAQIERIWPTGSDGIVWGQLTNGGFLQLSDGKGHRTVELLSKEEADRLNSIYRYYR</sequence>
<protein>
    <recommendedName>
        <fullName evidence="4">SH3 domain-containing protein</fullName>
    </recommendedName>
</protein>
<dbReference type="PROSITE" id="PS51257">
    <property type="entry name" value="PROKAR_LIPOPROTEIN"/>
    <property type="match status" value="1"/>
</dbReference>
<dbReference type="RefSeq" id="WP_072298848.1">
    <property type="nucleotide sequence ID" value="NZ_FPIP01000001.1"/>
</dbReference>
<evidence type="ECO:0000256" key="1">
    <source>
        <dbReference type="SAM" id="SignalP"/>
    </source>
</evidence>
<name>A0A1K1LM47_RUMFL</name>
<dbReference type="Proteomes" id="UP000183461">
    <property type="component" value="Unassembled WGS sequence"/>
</dbReference>
<reference evidence="2 3" key="1">
    <citation type="submission" date="2016-11" db="EMBL/GenBank/DDBJ databases">
        <authorList>
            <person name="Jaros S."/>
            <person name="Januszkiewicz K."/>
            <person name="Wedrychowicz H."/>
        </authorList>
    </citation>
    <scope>NUCLEOTIDE SEQUENCE [LARGE SCALE GENOMIC DNA]</scope>
    <source>
        <strain evidence="2 3">YL228</strain>
    </source>
</reference>